<organism evidence="2 3">
    <name type="scientific">Shewanella colwelliana</name>
    <name type="common">Alteromonas colwelliana</name>
    <dbReference type="NCBI Taxonomy" id="23"/>
    <lineage>
        <taxon>Bacteria</taxon>
        <taxon>Pseudomonadati</taxon>
        <taxon>Pseudomonadota</taxon>
        <taxon>Gammaproteobacteria</taxon>
        <taxon>Alteromonadales</taxon>
        <taxon>Shewanellaceae</taxon>
        <taxon>Shewanella</taxon>
    </lineage>
</organism>
<dbReference type="AlphaFoldDB" id="A0A1E5IVP6"/>
<dbReference type="EMBL" id="MCBT01000018">
    <property type="protein sequence ID" value="OEG74605.1"/>
    <property type="molecule type" value="Genomic_DNA"/>
</dbReference>
<comment type="caution">
    <text evidence="2">The sequence shown here is derived from an EMBL/GenBank/DDBJ whole genome shotgun (WGS) entry which is preliminary data.</text>
</comment>
<dbReference type="RefSeq" id="WP_069670778.1">
    <property type="nucleotide sequence ID" value="NZ_JAWWDQ010000010.1"/>
</dbReference>
<feature type="domain" description="GSCFA" evidence="1">
    <location>
        <begin position="45"/>
        <end position="303"/>
    </location>
</feature>
<protein>
    <recommendedName>
        <fullName evidence="1">GSCFA domain-containing protein</fullName>
    </recommendedName>
</protein>
<name>A0A1E5IVP6_SHECO</name>
<gene>
    <name evidence="2" type="ORF">BEL05_19420</name>
</gene>
<proteinExistence type="predicted"/>
<evidence type="ECO:0000313" key="3">
    <source>
        <dbReference type="Proteomes" id="UP000095230"/>
    </source>
</evidence>
<dbReference type="InterPro" id="IPR014982">
    <property type="entry name" value="GSCFA"/>
</dbReference>
<evidence type="ECO:0000259" key="1">
    <source>
        <dbReference type="Pfam" id="PF08885"/>
    </source>
</evidence>
<dbReference type="SUPFAM" id="SSF52266">
    <property type="entry name" value="SGNH hydrolase"/>
    <property type="match status" value="1"/>
</dbReference>
<dbReference type="Proteomes" id="UP000095230">
    <property type="component" value="Unassembled WGS sequence"/>
</dbReference>
<dbReference type="GO" id="GO:0016788">
    <property type="term" value="F:hydrolase activity, acting on ester bonds"/>
    <property type="evidence" value="ECO:0007669"/>
    <property type="project" value="UniProtKB-ARBA"/>
</dbReference>
<sequence length="595" mass="68576">MQNSKTPYNNRDEIFFWRSAVASIKLGQQTFDKLTQIRLHTENPKISSVGSCFAQHVGRWLNKQGYSFHQSTIETSQVSSFAFGNIYTPRCFLQWFDIIDENKGFDAECAIHFEKNRYYDLLRPSIYPNGFDRKEDLVEARVLAAKEMYQTLKNTDLLIFTLGLTESWKDQNNVFYPSCPGVISGEFNETKYLFHNFTYDEICSDLQQLKSRLTSINPKINIILTVSPVPLTATMTNKHILVANQHSKSLLRTAASFMCDNYDNFEYFPSFELITAPSDNDFRFETNRRTVTPEAVNYVMGHFGSVLQRAEGHISNANLNNEFSGVTQKTTDTEEVECDEEFLESVKKLTEHSLDEPRIDLTLFGDSHMGKLSTAFDNINMTHCGGMVMNGSGFSQKKFSLCDTEYFVPLENAMSRKLWSVIFSNLSRHEQQSPPLTSTIITNLGLQTHQNVSRFTTWLQNSYPQGIAEITLKEFVDYFYDDLTEQLSIILKLHENGHKVVVVSDPPFSQYFEESKGMKNIIYAYFNAMEYIWTEFGITFFNAARAFDEEITDPENYLSTVKYADNQHDWIHGNEKYYAWLADKLSTLIKQETEA</sequence>
<reference evidence="2 3" key="1">
    <citation type="submission" date="2016-07" db="EMBL/GenBank/DDBJ databases">
        <title>Whole-genome of two Shewanella species isolated from a digestive organ of sea cucumber Apostichopus japonicus Selenka 1867.</title>
        <authorList>
            <person name="Hong H.-H."/>
            <person name="Choi H."/>
            <person name="Cheon S."/>
            <person name="Oh J.-S."/>
            <person name="Lee H.-G."/>
            <person name="Park C."/>
        </authorList>
    </citation>
    <scope>NUCLEOTIDE SEQUENCE [LARGE SCALE GENOMIC DNA]</scope>
    <source>
        <strain evidence="2 3">CSB03KR</strain>
    </source>
</reference>
<dbReference type="Pfam" id="PF08885">
    <property type="entry name" value="GSCFA"/>
    <property type="match status" value="1"/>
</dbReference>
<dbReference type="OrthoDB" id="369216at2"/>
<dbReference type="Gene3D" id="3.40.50.1110">
    <property type="entry name" value="SGNH hydrolase"/>
    <property type="match status" value="1"/>
</dbReference>
<accession>A0A1E5IVP6</accession>
<evidence type="ECO:0000313" key="2">
    <source>
        <dbReference type="EMBL" id="OEG74605.1"/>
    </source>
</evidence>
<dbReference type="InterPro" id="IPR036514">
    <property type="entry name" value="SGNH_hydro_sf"/>
</dbReference>
<dbReference type="STRING" id="23.BEL05_19420"/>